<evidence type="ECO:0000256" key="2">
    <source>
        <dbReference type="ARBA" id="ARBA00023043"/>
    </source>
</evidence>
<evidence type="ECO:0000256" key="4">
    <source>
        <dbReference type="SAM" id="Phobius"/>
    </source>
</evidence>
<accession>A0A3B6U2T5</accession>
<keyword evidence="4" id="KW-0812">Transmembrane</keyword>
<dbReference type="KEGG" id="taes:123172101"/>
<dbReference type="PANTHER" id="PTHR24186:SF50">
    <property type="entry name" value="ANKYRIN REPEAT-CONTAINING PROTEIN ITN1-LIKE ISOFORM X1"/>
    <property type="match status" value="1"/>
</dbReference>
<dbReference type="Pfam" id="PF12796">
    <property type="entry name" value="Ank_2"/>
    <property type="match status" value="2"/>
</dbReference>
<sequence>MANIQQRPERLPIVILQEALTNDKAYRNLRIVHPVGPPPDPGALLISDPAEANDAERLLQGMAPDGDRVLHIAARLEDVELVRAISVTERWLNAVDATAKNNREETALHCAAATGNVDMIGALLALLAEPEHDDRTRQLLREQKDNGETCLHEAVRCGKEDAVRILVQEDARVVLGPNDGRALVKITDEQGVSALYLATKLRQLEIVQLLTKEQEPAGTYPAASYDGPGRKTALHAAVLLGKDLSEHLAKWNNKELIGKEDLYGNTPLHLLASTSDKIIVKLLLDLDESAGYHADYEGSLPIHVAAANGSLEIVKLLSELRPGCAWSCNNFGQTILHIAVQERRYSVVNYVSSELKFERIFNIRDTDGNTALHMAVLQGHQHIFCQLMRRREVCLSFTNKEELTPLDLAQLSIPPNISSTAAPYLIMNSLIVAGADWGTYRRDHWARNLAKREEGKEPERIGHDHLARSMAKHEEEKESQTIGKSAGVLGVCAVLILTAAFAAPFAVAPFYDTNKEKSMAMRFAYRIFAMSDFGAFGFAAAAISSCTFAGFPFLDRTKRFLYFSTGYLFLLFAAMFMILVFMGGVYLAVRPVVDSATLAYVYLPGVLYPSALLLIRALGSRLLLHMWALTLRLGYPGWFCALPCLLPPPHRGRDHIYRALYVRCSSRFFFFFTVFILLAVLALLLAKTNIPAR</sequence>
<dbReference type="PROSITE" id="PS50088">
    <property type="entry name" value="ANK_REPEAT"/>
    <property type="match status" value="4"/>
</dbReference>
<reference evidence="5" key="1">
    <citation type="submission" date="2018-08" db="EMBL/GenBank/DDBJ databases">
        <authorList>
            <person name="Rossello M."/>
        </authorList>
    </citation>
    <scope>NUCLEOTIDE SEQUENCE [LARGE SCALE GENOMIC DNA]</scope>
    <source>
        <strain evidence="5">cv. Chinese Spring</strain>
    </source>
</reference>
<evidence type="ECO:0000256" key="1">
    <source>
        <dbReference type="ARBA" id="ARBA00022737"/>
    </source>
</evidence>
<dbReference type="Proteomes" id="UP000019116">
    <property type="component" value="Chromosome Un"/>
</dbReference>
<evidence type="ECO:0000256" key="3">
    <source>
        <dbReference type="PROSITE-ProRule" id="PRU00023"/>
    </source>
</evidence>
<proteinExistence type="predicted"/>
<feature type="transmembrane region" description="Helical" evidence="4">
    <location>
        <begin position="599"/>
        <end position="618"/>
    </location>
</feature>
<dbReference type="Pfam" id="PF00023">
    <property type="entry name" value="Ank"/>
    <property type="match status" value="1"/>
</dbReference>
<feature type="transmembrane region" description="Helical" evidence="4">
    <location>
        <begin position="486"/>
        <end position="511"/>
    </location>
</feature>
<organism evidence="5">
    <name type="scientific">Triticum aestivum</name>
    <name type="common">Wheat</name>
    <dbReference type="NCBI Taxonomy" id="4565"/>
    <lineage>
        <taxon>Eukaryota</taxon>
        <taxon>Viridiplantae</taxon>
        <taxon>Streptophyta</taxon>
        <taxon>Embryophyta</taxon>
        <taxon>Tracheophyta</taxon>
        <taxon>Spermatophyta</taxon>
        <taxon>Magnoliopsida</taxon>
        <taxon>Liliopsida</taxon>
        <taxon>Poales</taxon>
        <taxon>Poaceae</taxon>
        <taxon>BOP clade</taxon>
        <taxon>Pooideae</taxon>
        <taxon>Triticodae</taxon>
        <taxon>Triticeae</taxon>
        <taxon>Triticinae</taxon>
        <taxon>Triticum</taxon>
    </lineage>
</organism>
<feature type="repeat" description="ANK" evidence="3">
    <location>
        <begin position="103"/>
        <end position="135"/>
    </location>
</feature>
<feature type="transmembrane region" description="Helical" evidence="4">
    <location>
        <begin position="560"/>
        <end position="587"/>
    </location>
</feature>
<dbReference type="InterPro" id="IPR036770">
    <property type="entry name" value="Ankyrin_rpt-contain_sf"/>
</dbReference>
<dbReference type="SMR" id="A0A3B6U2T5"/>
<dbReference type="RefSeq" id="XP_044445068.1">
    <property type="nucleotide sequence ID" value="XM_044589133.1"/>
</dbReference>
<dbReference type="Gene3D" id="1.25.40.20">
    <property type="entry name" value="Ankyrin repeat-containing domain"/>
    <property type="match status" value="2"/>
</dbReference>
<dbReference type="PANTHER" id="PTHR24186">
    <property type="entry name" value="PROTEIN PHOSPHATASE 1 REGULATORY SUBUNIT"/>
    <property type="match status" value="1"/>
</dbReference>
<dbReference type="GO" id="GO:0016020">
    <property type="term" value="C:membrane"/>
    <property type="evidence" value="ECO:0000318"/>
    <property type="project" value="GO_Central"/>
</dbReference>
<protein>
    <submittedName>
        <fullName evidence="5">Uncharacterized protein</fullName>
    </submittedName>
</protein>
<dbReference type="Gramene" id="TraesCSU02G002000.1">
    <property type="protein sequence ID" value="TraesCSU02G002000.1"/>
    <property type="gene ID" value="TraesCSU02G002000"/>
</dbReference>
<dbReference type="InterPro" id="IPR002110">
    <property type="entry name" value="Ankyrin_rpt"/>
</dbReference>
<dbReference type="PROSITE" id="PS50297">
    <property type="entry name" value="ANK_REP_REGION"/>
    <property type="match status" value="3"/>
</dbReference>
<feature type="repeat" description="ANK" evidence="3">
    <location>
        <begin position="297"/>
        <end position="317"/>
    </location>
</feature>
<feature type="repeat" description="ANK" evidence="3">
    <location>
        <begin position="263"/>
        <end position="285"/>
    </location>
</feature>
<name>A0A3B6U2T5_WHEAT</name>
<feature type="repeat" description="ANK" evidence="3">
    <location>
        <begin position="146"/>
        <end position="178"/>
    </location>
</feature>
<dbReference type="OMA" id="SISINHQ"/>
<keyword evidence="4" id="KW-1133">Transmembrane helix</keyword>
<feature type="transmembrane region" description="Helical" evidence="4">
    <location>
        <begin position="523"/>
        <end position="554"/>
    </location>
</feature>
<keyword evidence="4" id="KW-0472">Membrane</keyword>
<dbReference type="GeneID" id="123172101"/>
<keyword evidence="6" id="KW-1185">Reference proteome</keyword>
<evidence type="ECO:0000313" key="6">
    <source>
        <dbReference type="Proteomes" id="UP000019116"/>
    </source>
</evidence>
<dbReference type="SMART" id="SM00248">
    <property type="entry name" value="ANK"/>
    <property type="match status" value="8"/>
</dbReference>
<keyword evidence="1" id="KW-0677">Repeat</keyword>
<evidence type="ECO:0000313" key="5">
    <source>
        <dbReference type="EnsemblPlants" id="TraesCSU02G002000.1"/>
    </source>
</evidence>
<gene>
    <name evidence="5" type="primary">LOC123172101</name>
</gene>
<keyword evidence="2 3" id="KW-0040">ANK repeat</keyword>
<dbReference type="EnsemblPlants" id="TraesCSU02G002000.1">
    <property type="protein sequence ID" value="TraesCSU02G002000.1"/>
    <property type="gene ID" value="TraesCSU02G002000"/>
</dbReference>
<reference evidence="5" key="2">
    <citation type="submission" date="2018-10" db="UniProtKB">
        <authorList>
            <consortium name="EnsemblPlants"/>
        </authorList>
    </citation>
    <scope>IDENTIFICATION</scope>
</reference>
<dbReference type="AlphaFoldDB" id="A0A3B6U2T5"/>
<feature type="transmembrane region" description="Helical" evidence="4">
    <location>
        <begin position="624"/>
        <end position="647"/>
    </location>
</feature>
<feature type="transmembrane region" description="Helical" evidence="4">
    <location>
        <begin position="668"/>
        <end position="686"/>
    </location>
</feature>
<dbReference type="STRING" id="4565.A0A3B6U2T5"/>
<dbReference type="SUPFAM" id="SSF48403">
    <property type="entry name" value="Ankyrin repeat"/>
    <property type="match status" value="1"/>
</dbReference>
<dbReference type="Gramene" id="TraesCSU03G0003200.1">
    <property type="protein sequence ID" value="TraesCSU03G0003200.1.CDS"/>
    <property type="gene ID" value="TraesCSU03G0003200"/>
</dbReference>